<dbReference type="InterPro" id="IPR055410">
    <property type="entry name" value="Beta-prop_CAF1B_HIR1"/>
</dbReference>
<keyword evidence="5" id="KW-0227">DNA damage</keyword>
<dbReference type="InterPro" id="IPR015943">
    <property type="entry name" value="WD40/YVTN_repeat-like_dom_sf"/>
</dbReference>
<comment type="similarity">
    <text evidence="2">Belongs to the WD repeat HIR1 family.</text>
</comment>
<evidence type="ECO:0000256" key="8">
    <source>
        <dbReference type="ARBA" id="ARBA00023242"/>
    </source>
</evidence>
<evidence type="ECO:0000256" key="1">
    <source>
        <dbReference type="ARBA" id="ARBA00004123"/>
    </source>
</evidence>
<feature type="repeat" description="WD" evidence="9">
    <location>
        <begin position="76"/>
        <end position="117"/>
    </location>
</feature>
<dbReference type="PANTHER" id="PTHR15271:SF4">
    <property type="entry name" value="CHROMATIN ASSEMBLY FACTOR 1 SUBUNIT B"/>
    <property type="match status" value="1"/>
</dbReference>
<dbReference type="PANTHER" id="PTHR15271">
    <property type="entry name" value="CHROMATIN ASSEMBLY FACTOR 1 SUBUNIT B"/>
    <property type="match status" value="1"/>
</dbReference>
<evidence type="ECO:0000256" key="7">
    <source>
        <dbReference type="ARBA" id="ARBA00023204"/>
    </source>
</evidence>
<evidence type="ECO:0000256" key="5">
    <source>
        <dbReference type="ARBA" id="ARBA00022763"/>
    </source>
</evidence>
<dbReference type="InterPro" id="IPR036322">
    <property type="entry name" value="WD40_repeat_dom_sf"/>
</dbReference>
<feature type="domain" description="CAF1B/HIR1 beta-propeller" evidence="11">
    <location>
        <begin position="1"/>
        <end position="390"/>
    </location>
</feature>
<keyword evidence="8" id="KW-0539">Nucleus</keyword>
<dbReference type="GO" id="GO:0005634">
    <property type="term" value="C:nucleus"/>
    <property type="evidence" value="ECO:0007669"/>
    <property type="project" value="UniProtKB-SubCell"/>
</dbReference>
<sequence>MKTYTPVIYWFDKSTPITAIDIQQVDVPAKKTREVERNCERYYKLATVGVQELVRIWEYCFDKEIQTVHVDFIAQLEGHNKSINCCKFSPNGEMLASGDSDGVLFIWQYSDEEIHVDPTIDLDFPPNKENWKHNRKVNVRHSGDINCIAWSPDSRYIATGSADNTVAVHDVTNGHRLWDIRNFRNFPVGLSWDPHGKYIISCSTDRRLDVIDAQRGHRKREFFTVTGLKTVIGDVSTNPEVPYKLFHDSQLVSFTRATDFSPCGSLLFVPAAHLEVSDSNIYGTYVIRRSDFESLRPYALLPSSKPTVFVRCSPIVYELLENKENFLGLPYRVVFGVLTKESITIYDTQHSSPIIYIDTLHYQDISGFSWAPDGKNIIISSWEGFNTFISDFEHEFGKRTQIPEMSDELINVLKKTKKETKEEKSAKKPKEEKSAKKRREPRRSEKNSKEIVKDEPEKSTPKVSKAETTPSKKGKTETPTATPKTPSIVNFLTPKSTQKPKIQKRIETVMIE</sequence>
<feature type="compositionally biased region" description="Basic and acidic residues" evidence="10">
    <location>
        <begin position="419"/>
        <end position="434"/>
    </location>
</feature>
<dbReference type="PROSITE" id="PS50294">
    <property type="entry name" value="WD_REPEATS_REGION"/>
    <property type="match status" value="2"/>
</dbReference>
<feature type="compositionally biased region" description="Basic and acidic residues" evidence="10">
    <location>
        <begin position="442"/>
        <end position="460"/>
    </location>
</feature>
<evidence type="ECO:0000313" key="13">
    <source>
        <dbReference type="WBParaSite" id="PSU_v2.g5148.t1"/>
    </source>
</evidence>
<evidence type="ECO:0000256" key="4">
    <source>
        <dbReference type="ARBA" id="ARBA00022737"/>
    </source>
</evidence>
<dbReference type="InterPro" id="IPR045145">
    <property type="entry name" value="PTHR15271"/>
</dbReference>
<name>A0A914YZU8_9BILA</name>
<organism evidence="12 13">
    <name type="scientific">Panagrolaimus superbus</name>
    <dbReference type="NCBI Taxonomy" id="310955"/>
    <lineage>
        <taxon>Eukaryota</taxon>
        <taxon>Metazoa</taxon>
        <taxon>Ecdysozoa</taxon>
        <taxon>Nematoda</taxon>
        <taxon>Chromadorea</taxon>
        <taxon>Rhabditida</taxon>
        <taxon>Tylenchina</taxon>
        <taxon>Panagrolaimomorpha</taxon>
        <taxon>Panagrolaimoidea</taxon>
        <taxon>Panagrolaimidae</taxon>
        <taxon>Panagrolaimus</taxon>
    </lineage>
</organism>
<dbReference type="GO" id="GO:0006335">
    <property type="term" value="P:DNA replication-dependent chromatin assembly"/>
    <property type="evidence" value="ECO:0007669"/>
    <property type="project" value="InterPro"/>
</dbReference>
<dbReference type="AlphaFoldDB" id="A0A914YZU8"/>
<keyword evidence="6" id="KW-0156">Chromatin regulator</keyword>
<evidence type="ECO:0000313" key="12">
    <source>
        <dbReference type="Proteomes" id="UP000887577"/>
    </source>
</evidence>
<dbReference type="WBParaSite" id="PSU_v2.g5148.t1">
    <property type="protein sequence ID" value="PSU_v2.g5148.t1"/>
    <property type="gene ID" value="PSU_v2.g5148"/>
</dbReference>
<evidence type="ECO:0000256" key="9">
    <source>
        <dbReference type="PROSITE-ProRule" id="PRU00221"/>
    </source>
</evidence>
<keyword evidence="3 9" id="KW-0853">WD repeat</keyword>
<proteinExistence type="inferred from homology"/>
<dbReference type="Pfam" id="PF24105">
    <property type="entry name" value="Beta-prop_CAF1B_HIR1"/>
    <property type="match status" value="1"/>
</dbReference>
<dbReference type="GO" id="GO:0006334">
    <property type="term" value="P:nucleosome assembly"/>
    <property type="evidence" value="ECO:0007669"/>
    <property type="project" value="TreeGrafter"/>
</dbReference>
<dbReference type="SUPFAM" id="SSF50978">
    <property type="entry name" value="WD40 repeat-like"/>
    <property type="match status" value="1"/>
</dbReference>
<dbReference type="Proteomes" id="UP000887577">
    <property type="component" value="Unplaced"/>
</dbReference>
<keyword evidence="4" id="KW-0677">Repeat</keyword>
<dbReference type="PROSITE" id="PS50082">
    <property type="entry name" value="WD_REPEATS_2"/>
    <property type="match status" value="2"/>
</dbReference>
<evidence type="ECO:0000256" key="6">
    <source>
        <dbReference type="ARBA" id="ARBA00022853"/>
    </source>
</evidence>
<feature type="compositionally biased region" description="Polar residues" evidence="10">
    <location>
        <begin position="487"/>
        <end position="500"/>
    </location>
</feature>
<comment type="subcellular location">
    <subcellularLocation>
        <location evidence="1">Nucleus</location>
    </subcellularLocation>
</comment>
<evidence type="ECO:0000259" key="11">
    <source>
        <dbReference type="Pfam" id="PF24105"/>
    </source>
</evidence>
<evidence type="ECO:0000256" key="10">
    <source>
        <dbReference type="SAM" id="MobiDB-lite"/>
    </source>
</evidence>
<evidence type="ECO:0000256" key="3">
    <source>
        <dbReference type="ARBA" id="ARBA00022574"/>
    </source>
</evidence>
<dbReference type="GO" id="GO:0006281">
    <property type="term" value="P:DNA repair"/>
    <property type="evidence" value="ECO:0007669"/>
    <property type="project" value="UniProtKB-KW"/>
</dbReference>
<dbReference type="Gene3D" id="2.130.10.10">
    <property type="entry name" value="YVTN repeat-like/Quinoprotein amine dehydrogenase"/>
    <property type="match status" value="1"/>
</dbReference>
<keyword evidence="7" id="KW-0234">DNA repair</keyword>
<feature type="repeat" description="WD" evidence="9">
    <location>
        <begin position="138"/>
        <end position="179"/>
    </location>
</feature>
<evidence type="ECO:0000256" key="2">
    <source>
        <dbReference type="ARBA" id="ARBA00007306"/>
    </source>
</evidence>
<feature type="compositionally biased region" description="Low complexity" evidence="10">
    <location>
        <begin position="477"/>
        <end position="486"/>
    </location>
</feature>
<keyword evidence="12" id="KW-1185">Reference proteome</keyword>
<feature type="region of interest" description="Disordered" evidence="10">
    <location>
        <begin position="417"/>
        <end position="501"/>
    </location>
</feature>
<reference evidence="13" key="1">
    <citation type="submission" date="2022-11" db="UniProtKB">
        <authorList>
            <consortium name="WormBaseParasite"/>
        </authorList>
    </citation>
    <scope>IDENTIFICATION</scope>
</reference>
<dbReference type="InterPro" id="IPR001680">
    <property type="entry name" value="WD40_rpt"/>
</dbReference>
<protein>
    <submittedName>
        <fullName evidence="13">Chromatin assembly factor 1 subunit B</fullName>
    </submittedName>
</protein>
<dbReference type="GO" id="GO:0033186">
    <property type="term" value="C:CAF-1 complex"/>
    <property type="evidence" value="ECO:0007669"/>
    <property type="project" value="TreeGrafter"/>
</dbReference>
<dbReference type="SMART" id="SM00320">
    <property type="entry name" value="WD40"/>
    <property type="match status" value="4"/>
</dbReference>
<accession>A0A914YZU8</accession>